<protein>
    <submittedName>
        <fullName evidence="1">Uncharacterized protein</fullName>
    </submittedName>
</protein>
<gene>
    <name evidence="1" type="ORF">SAMN04488554_0126</name>
</gene>
<dbReference type="EMBL" id="FNTX01000001">
    <property type="protein sequence ID" value="SED54819.1"/>
    <property type="molecule type" value="Genomic_DNA"/>
</dbReference>
<evidence type="ECO:0000313" key="1">
    <source>
        <dbReference type="EMBL" id="SED54819.1"/>
    </source>
</evidence>
<dbReference type="Gene3D" id="2.130.10.10">
    <property type="entry name" value="YVTN repeat-like/Quinoprotein amine dehydrogenase"/>
    <property type="match status" value="1"/>
</dbReference>
<keyword evidence="2" id="KW-1185">Reference proteome</keyword>
<dbReference type="InterPro" id="IPR015943">
    <property type="entry name" value="WD40/YVTN_repeat-like_dom_sf"/>
</dbReference>
<dbReference type="InterPro" id="IPR011047">
    <property type="entry name" value="Quinoprotein_ADH-like_sf"/>
</dbReference>
<proteinExistence type="predicted"/>
<reference evidence="2" key="1">
    <citation type="submission" date="2016-10" db="EMBL/GenBank/DDBJ databases">
        <authorList>
            <person name="Varghese N."/>
            <person name="Submissions S."/>
        </authorList>
    </citation>
    <scope>NUCLEOTIDE SEQUENCE [LARGE SCALE GENOMIC DNA]</scope>
    <source>
        <strain evidence="2">DSM 21368</strain>
    </source>
</reference>
<dbReference type="SUPFAM" id="SSF50998">
    <property type="entry name" value="Quinoprotein alcohol dehydrogenase-like"/>
    <property type="match status" value="1"/>
</dbReference>
<dbReference type="Proteomes" id="UP000199220">
    <property type="component" value="Unassembled WGS sequence"/>
</dbReference>
<name>A0A1H5BJL1_9MICO</name>
<dbReference type="AlphaFoldDB" id="A0A1H5BJL1"/>
<sequence>MVAVVLLVAGVITSPGGDAPGREARQEWSARIDAGNHAGLWLVGGAVVTAERNAVVARSPHVGAVLWQVPLAEPHCSSDGVRLVCVPSGRGADDGTITLIDSTGSSTSTRVPGAQLAGPLGGDLIVAGGTGRGERWLARLAPDGHQRWRSTLAEPSSAGTSPTFHELAVSERAIIWWFGENGSAYPEPGMVEPASGERMPTLSAAPYTPSLPLAFERTLMYLDADARASEDAPTIMLGGVADSIDEPWLWRWEVDETPIGVTDDAVISTISADRPSDVKNGDPWGYATIRTRAAEGSQAQESRTTYRSISCPCTWAGSALVAHGLRASDLDALQDGDVAFDVVLLDPEHASVAGRHPLAGATWPQPAMALAADDERAFLLTGGEVVALSMP</sequence>
<organism evidence="1 2">
    <name type="scientific">Ruania alba</name>
    <dbReference type="NCBI Taxonomy" id="648782"/>
    <lineage>
        <taxon>Bacteria</taxon>
        <taxon>Bacillati</taxon>
        <taxon>Actinomycetota</taxon>
        <taxon>Actinomycetes</taxon>
        <taxon>Micrococcales</taxon>
        <taxon>Ruaniaceae</taxon>
        <taxon>Ruania</taxon>
    </lineage>
</organism>
<accession>A0A1H5BJL1</accession>
<evidence type="ECO:0000313" key="2">
    <source>
        <dbReference type="Proteomes" id="UP000199220"/>
    </source>
</evidence>